<reference evidence="1" key="1">
    <citation type="submission" date="2020-05" db="EMBL/GenBank/DDBJ databases">
        <title>Large-scale comparative analyses of tick genomes elucidate their genetic diversity and vector capacities.</title>
        <authorList>
            <person name="Jia N."/>
            <person name="Wang J."/>
            <person name="Shi W."/>
            <person name="Du L."/>
            <person name="Sun Y."/>
            <person name="Zhan W."/>
            <person name="Jiang J."/>
            <person name="Wang Q."/>
            <person name="Zhang B."/>
            <person name="Ji P."/>
            <person name="Sakyi L.B."/>
            <person name="Cui X."/>
            <person name="Yuan T."/>
            <person name="Jiang B."/>
            <person name="Yang W."/>
            <person name="Lam T.T.-Y."/>
            <person name="Chang Q."/>
            <person name="Ding S."/>
            <person name="Wang X."/>
            <person name="Zhu J."/>
            <person name="Ruan X."/>
            <person name="Zhao L."/>
            <person name="Wei J."/>
            <person name="Que T."/>
            <person name="Du C."/>
            <person name="Cheng J."/>
            <person name="Dai P."/>
            <person name="Han X."/>
            <person name="Huang E."/>
            <person name="Gao Y."/>
            <person name="Liu J."/>
            <person name="Shao H."/>
            <person name="Ye R."/>
            <person name="Li L."/>
            <person name="Wei W."/>
            <person name="Wang X."/>
            <person name="Wang C."/>
            <person name="Yang T."/>
            <person name="Huo Q."/>
            <person name="Li W."/>
            <person name="Guo W."/>
            <person name="Chen H."/>
            <person name="Zhou L."/>
            <person name="Ni X."/>
            <person name="Tian J."/>
            <person name="Zhou Y."/>
            <person name="Sheng Y."/>
            <person name="Liu T."/>
            <person name="Pan Y."/>
            <person name="Xia L."/>
            <person name="Li J."/>
            <person name="Zhao F."/>
            <person name="Cao W."/>
        </authorList>
    </citation>
    <scope>NUCLEOTIDE SEQUENCE</scope>
    <source>
        <strain evidence="1">Hyas-2018</strain>
    </source>
</reference>
<name>A0ACB7RIP9_HYAAI</name>
<dbReference type="Proteomes" id="UP000821845">
    <property type="component" value="Chromosome 9"/>
</dbReference>
<comment type="caution">
    <text evidence="1">The sequence shown here is derived from an EMBL/GenBank/DDBJ whole genome shotgun (WGS) entry which is preliminary data.</text>
</comment>
<dbReference type="EMBL" id="CM023489">
    <property type="protein sequence ID" value="KAH6922240.1"/>
    <property type="molecule type" value="Genomic_DNA"/>
</dbReference>
<evidence type="ECO:0000313" key="1">
    <source>
        <dbReference type="EMBL" id="KAH6922240.1"/>
    </source>
</evidence>
<sequence>MPPASEALEPRCAWGGPCPLLNGNIPPELPLRLPADAGGSSALVRLIPTGTGGGRPVLHHHPTPTRKDAFRPNAVRGRLLPQQSVNGAWSRDGRLAMPLARTVRGQVTATRCVIGADCAGRDYARCYWCVAPFRWWRGGKVPATSPPRWLPSPERSAVLPGLRSLSDATMAPRKMAPRNSGSGERPPTRRPQKRPGGRALQKPGPVTPMQRRESERRSVATWTHQQGTEAPRYFYSDAPWKAQRRVRRDLPVDRVPWPFRGCTVTEVDAAAQGAQLPASPEAVLCAECRGTVFHSSHYEGRRHAQRAGPAADGGGRAGEVTTLGDAELAAFCLRRLRENPRFAALLTASAEPSPAPTVTEAGARDTTDAVRADHVLDWTLDL</sequence>
<protein>
    <submittedName>
        <fullName evidence="1">Uncharacterized protein</fullName>
    </submittedName>
</protein>
<organism evidence="1 2">
    <name type="scientific">Hyalomma asiaticum</name>
    <name type="common">Tick</name>
    <dbReference type="NCBI Taxonomy" id="266040"/>
    <lineage>
        <taxon>Eukaryota</taxon>
        <taxon>Metazoa</taxon>
        <taxon>Ecdysozoa</taxon>
        <taxon>Arthropoda</taxon>
        <taxon>Chelicerata</taxon>
        <taxon>Arachnida</taxon>
        <taxon>Acari</taxon>
        <taxon>Parasitiformes</taxon>
        <taxon>Ixodida</taxon>
        <taxon>Ixodoidea</taxon>
        <taxon>Ixodidae</taxon>
        <taxon>Hyalomminae</taxon>
        <taxon>Hyalomma</taxon>
    </lineage>
</organism>
<gene>
    <name evidence="1" type="ORF">HPB50_011036</name>
</gene>
<evidence type="ECO:0000313" key="2">
    <source>
        <dbReference type="Proteomes" id="UP000821845"/>
    </source>
</evidence>
<keyword evidence="2" id="KW-1185">Reference proteome</keyword>
<accession>A0ACB7RIP9</accession>
<proteinExistence type="predicted"/>